<dbReference type="InterPro" id="IPR013783">
    <property type="entry name" value="Ig-like_fold"/>
</dbReference>
<evidence type="ECO:0000313" key="3">
    <source>
        <dbReference type="Proteomes" id="UP000198588"/>
    </source>
</evidence>
<keyword evidence="1" id="KW-0812">Transmembrane</keyword>
<name>A0A1G5ZRR6_9HYPH</name>
<gene>
    <name evidence="2" type="ORF">SAMN02927914_05916</name>
</gene>
<keyword evidence="1" id="KW-0472">Membrane</keyword>
<organism evidence="2 3">
    <name type="scientific">Mesorhizobium qingshengii</name>
    <dbReference type="NCBI Taxonomy" id="1165689"/>
    <lineage>
        <taxon>Bacteria</taxon>
        <taxon>Pseudomonadati</taxon>
        <taxon>Pseudomonadota</taxon>
        <taxon>Alphaproteobacteria</taxon>
        <taxon>Hyphomicrobiales</taxon>
        <taxon>Phyllobacteriaceae</taxon>
        <taxon>Mesorhizobium</taxon>
    </lineage>
</organism>
<dbReference type="AlphaFoldDB" id="A0A1G5ZRR6"/>
<dbReference type="EMBL" id="FMXM01000026">
    <property type="protein sequence ID" value="SDA97518.1"/>
    <property type="molecule type" value="Genomic_DNA"/>
</dbReference>
<sequence>MHDLGLVGILLAAAVIAAVAAGVLWLLRKARVRRRARRRADPANDYAVRTDWERSDGTVNYSSFVYFDVDRDGKYGVGDRPMAGIMVRLFDEKGAFVASSKTNIGGFANFAMSTSSGKAVIRAPGTYRFAVSVPPGWRSPSANEAQSMQFRLAPGSPTGLVSPDLPKPVGLTPGRSLAGRMAAGDTATLSVMANGLVLESRVLAQGSTFRFDLADEADMVVIAGGGFDRRLALSPYPTDLGLLSPQTLSSEAPLRTIGFDDITRRGFRKIPSGHAGLEWRNLNAMAQDHTKGGEGYVNGNVSGDHVAYTSSGYPAEFWSETPFGFHSVLLSAAWLKSEGETALVESWLGERLVASDQVALSALTPLHYAPMLKAVTRVRLSTKHYWQMALDDLVLTG</sequence>
<dbReference type="OrthoDB" id="9811351at2"/>
<proteinExistence type="predicted"/>
<feature type="transmembrane region" description="Helical" evidence="1">
    <location>
        <begin position="6"/>
        <end position="27"/>
    </location>
</feature>
<evidence type="ECO:0000256" key="1">
    <source>
        <dbReference type="SAM" id="Phobius"/>
    </source>
</evidence>
<evidence type="ECO:0000313" key="2">
    <source>
        <dbReference type="EMBL" id="SDA97518.1"/>
    </source>
</evidence>
<dbReference type="RefSeq" id="WP_091585552.1">
    <property type="nucleotide sequence ID" value="NZ_FMXM01000026.1"/>
</dbReference>
<accession>A0A1G5ZRR6</accession>
<evidence type="ECO:0008006" key="4">
    <source>
        <dbReference type="Google" id="ProtNLM"/>
    </source>
</evidence>
<dbReference type="Proteomes" id="UP000198588">
    <property type="component" value="Unassembled WGS sequence"/>
</dbReference>
<keyword evidence="1" id="KW-1133">Transmembrane helix</keyword>
<dbReference type="STRING" id="1165689.SAMN02927914_05916"/>
<dbReference type="Gene3D" id="2.60.40.10">
    <property type="entry name" value="Immunoglobulins"/>
    <property type="match status" value="1"/>
</dbReference>
<protein>
    <recommendedName>
        <fullName evidence="4">SD-repeat containing protein B domain-containing protein</fullName>
    </recommendedName>
</protein>
<reference evidence="2 3" key="1">
    <citation type="submission" date="2016-10" db="EMBL/GenBank/DDBJ databases">
        <authorList>
            <person name="de Groot N.N."/>
        </authorList>
    </citation>
    <scope>NUCLEOTIDE SEQUENCE [LARGE SCALE GENOMIC DNA]</scope>
    <source>
        <strain evidence="2 3">CGMCC 1.12097</strain>
    </source>
</reference>